<feature type="region of interest" description="Disordered" evidence="1">
    <location>
        <begin position="68"/>
        <end position="107"/>
    </location>
</feature>
<accession>A0A316THY2</accession>
<gene>
    <name evidence="2" type="ORF">DJ010_10540</name>
</gene>
<comment type="caution">
    <text evidence="2">The sequence shown here is derived from an EMBL/GenBank/DDBJ whole genome shotgun (WGS) entry which is preliminary data.</text>
</comment>
<dbReference type="InterPro" id="IPR024079">
    <property type="entry name" value="MetalloPept_cat_dom_sf"/>
</dbReference>
<organism evidence="2 3">
    <name type="scientific">Nocardioides silvaticus</name>
    <dbReference type="NCBI Taxonomy" id="2201891"/>
    <lineage>
        <taxon>Bacteria</taxon>
        <taxon>Bacillati</taxon>
        <taxon>Actinomycetota</taxon>
        <taxon>Actinomycetes</taxon>
        <taxon>Propionibacteriales</taxon>
        <taxon>Nocardioidaceae</taxon>
        <taxon>Nocardioides</taxon>
    </lineage>
</organism>
<evidence type="ECO:0000256" key="1">
    <source>
        <dbReference type="SAM" id="MobiDB-lite"/>
    </source>
</evidence>
<evidence type="ECO:0000313" key="2">
    <source>
        <dbReference type="EMBL" id="PWN02839.1"/>
    </source>
</evidence>
<dbReference type="Gene3D" id="3.40.390.10">
    <property type="entry name" value="Collagenase (Catalytic Domain)"/>
    <property type="match status" value="1"/>
</dbReference>
<sequence length="325" mass="34934">MEASELPEGSDAVECDAVDRMLVVGETVIPVPPPGLTVTMHMDYAGGGSITSEASTALDGTVTYDSETLAPLEAENPPTTTLPDEDLTTETDPIDPGPDENDPSIDPKLAVQRNGCDRNRFNWWKPAKVYGSFPMRVSTDDAGEPAGGTTSDTASALRRSLGTWENENSPCFSSDQSAVPNLFYDGLTTTQGDFVDTASGTACAPRADIDSRSSVDIGDLEPNALVAGTCTWTTGHDGLNEVIQADIRFNTTDYDFTYTPGDGDCDSNDFDVISILTHELGHVLGFDDLYDPANRYLTMSGRVNNCTTYLRNLGRGDVLGLRERY</sequence>
<dbReference type="EMBL" id="QGDD01000004">
    <property type="protein sequence ID" value="PWN02839.1"/>
    <property type="molecule type" value="Genomic_DNA"/>
</dbReference>
<evidence type="ECO:0000313" key="3">
    <source>
        <dbReference type="Proteomes" id="UP000245507"/>
    </source>
</evidence>
<dbReference type="GO" id="GO:0008237">
    <property type="term" value="F:metallopeptidase activity"/>
    <property type="evidence" value="ECO:0007669"/>
    <property type="project" value="InterPro"/>
</dbReference>
<name>A0A316THY2_9ACTN</name>
<dbReference type="SUPFAM" id="SSF55486">
    <property type="entry name" value="Metalloproteases ('zincins'), catalytic domain"/>
    <property type="match status" value="2"/>
</dbReference>
<reference evidence="2 3" key="1">
    <citation type="submission" date="2018-05" db="EMBL/GenBank/DDBJ databases">
        <title>Nocardioides silvaticus genome.</title>
        <authorList>
            <person name="Li C."/>
            <person name="Wang G."/>
        </authorList>
    </citation>
    <scope>NUCLEOTIDE SEQUENCE [LARGE SCALE GENOMIC DNA]</scope>
    <source>
        <strain evidence="2 3">CCTCC AB 2018079</strain>
    </source>
</reference>
<dbReference type="Proteomes" id="UP000245507">
    <property type="component" value="Unassembled WGS sequence"/>
</dbReference>
<keyword evidence="3" id="KW-1185">Reference proteome</keyword>
<proteinExistence type="predicted"/>
<feature type="compositionally biased region" description="Acidic residues" evidence="1">
    <location>
        <begin position="83"/>
        <end position="103"/>
    </location>
</feature>
<evidence type="ECO:0008006" key="4">
    <source>
        <dbReference type="Google" id="ProtNLM"/>
    </source>
</evidence>
<dbReference type="AlphaFoldDB" id="A0A316THY2"/>
<protein>
    <recommendedName>
        <fullName evidence="4">Peptidase M10 metallopeptidase domain-containing protein</fullName>
    </recommendedName>
</protein>